<dbReference type="InterPro" id="IPR003661">
    <property type="entry name" value="HisK_dim/P_dom"/>
</dbReference>
<protein>
    <recommendedName>
        <fullName evidence="10">Sensor-like histidine kinase SenX3</fullName>
        <ecNumber evidence="4">2.7.13.3</ecNumber>
    </recommendedName>
</protein>
<evidence type="ECO:0000256" key="5">
    <source>
        <dbReference type="ARBA" id="ARBA00022553"/>
    </source>
</evidence>
<comment type="subcellular location">
    <subcellularLocation>
        <location evidence="3">Cell membrane</location>
    </subcellularLocation>
</comment>
<keyword evidence="6" id="KW-0808">Transferase</keyword>
<dbReference type="EC" id="2.7.13.3" evidence="4"/>
<dbReference type="FunFam" id="3.30.565.10:FF:000006">
    <property type="entry name" value="Sensor histidine kinase WalK"/>
    <property type="match status" value="1"/>
</dbReference>
<dbReference type="CDD" id="cd00075">
    <property type="entry name" value="HATPase"/>
    <property type="match status" value="1"/>
</dbReference>
<dbReference type="PANTHER" id="PTHR45453:SF1">
    <property type="entry name" value="PHOSPHATE REGULON SENSOR PROTEIN PHOR"/>
    <property type="match status" value="1"/>
</dbReference>
<dbReference type="PRINTS" id="PR00344">
    <property type="entry name" value="BCTRLSENSOR"/>
</dbReference>
<accession>A0A3E4QWR7</accession>
<evidence type="ECO:0000256" key="2">
    <source>
        <dbReference type="ARBA" id="ARBA00001968"/>
    </source>
</evidence>
<evidence type="ECO:0000256" key="3">
    <source>
        <dbReference type="ARBA" id="ARBA00004236"/>
    </source>
</evidence>
<dbReference type="InterPro" id="IPR004358">
    <property type="entry name" value="Sig_transdc_His_kin-like_C"/>
</dbReference>
<evidence type="ECO:0000256" key="4">
    <source>
        <dbReference type="ARBA" id="ARBA00012438"/>
    </source>
</evidence>
<dbReference type="Pfam" id="PF16736">
    <property type="entry name" value="sCache_like"/>
    <property type="match status" value="1"/>
</dbReference>
<evidence type="ECO:0000313" key="13">
    <source>
        <dbReference type="EMBL" id="RGL11283.1"/>
    </source>
</evidence>
<evidence type="ECO:0000256" key="6">
    <source>
        <dbReference type="ARBA" id="ARBA00022679"/>
    </source>
</evidence>
<dbReference type="InterPro" id="IPR050351">
    <property type="entry name" value="BphY/WalK/GraS-like"/>
</dbReference>
<dbReference type="GO" id="GO:0016036">
    <property type="term" value="P:cellular response to phosphate starvation"/>
    <property type="evidence" value="ECO:0007669"/>
    <property type="project" value="TreeGrafter"/>
</dbReference>
<dbReference type="RefSeq" id="WP_117679281.1">
    <property type="nucleotide sequence ID" value="NZ_QSRJ01000003.1"/>
</dbReference>
<evidence type="ECO:0000256" key="7">
    <source>
        <dbReference type="ARBA" id="ARBA00022777"/>
    </source>
</evidence>
<organism evidence="13 14">
    <name type="scientific">Collinsella tanakaei</name>
    <dbReference type="NCBI Taxonomy" id="626935"/>
    <lineage>
        <taxon>Bacteria</taxon>
        <taxon>Bacillati</taxon>
        <taxon>Actinomycetota</taxon>
        <taxon>Coriobacteriia</taxon>
        <taxon>Coriobacteriales</taxon>
        <taxon>Coriobacteriaceae</taxon>
        <taxon>Collinsella</taxon>
    </lineage>
</organism>
<dbReference type="Proteomes" id="UP000260943">
    <property type="component" value="Unassembled WGS sequence"/>
</dbReference>
<dbReference type="InterPro" id="IPR031967">
    <property type="entry name" value="PhoR_single_Cache-like_dom"/>
</dbReference>
<sequence length="454" mass="49752">MAVAVIVVFTVAGTLYLQGNLADSTHEELREETDVVAAALNQANDDHVLLDQIELGDTRVTLVADDGTVLYDSDESPSDMANHADRPEIAEALADGDGISERSSSTMGETMLYNAVRLDDGSVIRLSKRQEGYISIFFTLLIPLLCLGAVAALLAWAAASREAKAIIAPLELVDLDHPKRNMENAYQEMVPMLERIENQRQELKRQMRVLADNDRMRREFTANITHELKTPLTAISGYAELIGSGMVASEDDQRDFAMRIYKEAGRLTSLVNDILTLSNLDEAEHSADAAAASVLGTREPVDLPRMLDSVYQRLEGVAAKQGILLTVSSCPAVVEGVPRLLDELVYNLASNAIRYNKADGFVLLACGLNSDERPYIRVSDTGIGIAEEEREKIFERFYRVDKSRSKARGGTGLGLAIVKHAAVFHNAELNVESELGEGTCITVTFPEVFHIDRA</sequence>
<keyword evidence="8" id="KW-0902">Two-component regulatory system</keyword>
<dbReference type="SUPFAM" id="SSF55874">
    <property type="entry name" value="ATPase domain of HSP90 chaperone/DNA topoisomerase II/histidine kinase"/>
    <property type="match status" value="1"/>
</dbReference>
<reference evidence="13 14" key="1">
    <citation type="submission" date="2018-08" db="EMBL/GenBank/DDBJ databases">
        <title>A genome reference for cultivated species of the human gut microbiota.</title>
        <authorList>
            <person name="Zou Y."/>
            <person name="Xue W."/>
            <person name="Luo G."/>
        </authorList>
    </citation>
    <scope>NUCLEOTIDE SEQUENCE [LARGE SCALE GENOMIC DNA]</scope>
    <source>
        <strain evidence="13 14">TF08-14</strain>
    </source>
</reference>
<keyword evidence="11" id="KW-0812">Transmembrane</keyword>
<dbReference type="EMBL" id="QSRJ01000003">
    <property type="protein sequence ID" value="RGL11283.1"/>
    <property type="molecule type" value="Genomic_DNA"/>
</dbReference>
<dbReference type="Pfam" id="PF00512">
    <property type="entry name" value="HisKA"/>
    <property type="match status" value="1"/>
</dbReference>
<keyword evidence="7 13" id="KW-0418">Kinase</keyword>
<dbReference type="Gene3D" id="1.10.287.130">
    <property type="match status" value="1"/>
</dbReference>
<dbReference type="InterPro" id="IPR005467">
    <property type="entry name" value="His_kinase_dom"/>
</dbReference>
<comment type="cofactor">
    <cofactor evidence="2">
        <name>a divalent metal cation</name>
        <dbReference type="ChEBI" id="CHEBI:60240"/>
    </cofactor>
</comment>
<evidence type="ECO:0000313" key="14">
    <source>
        <dbReference type="Proteomes" id="UP000260943"/>
    </source>
</evidence>
<evidence type="ECO:0000256" key="11">
    <source>
        <dbReference type="SAM" id="Phobius"/>
    </source>
</evidence>
<feature type="transmembrane region" description="Helical" evidence="11">
    <location>
        <begin position="133"/>
        <end position="159"/>
    </location>
</feature>
<evidence type="ECO:0000256" key="8">
    <source>
        <dbReference type="ARBA" id="ARBA00023012"/>
    </source>
</evidence>
<keyword evidence="11" id="KW-1133">Transmembrane helix</keyword>
<keyword evidence="5" id="KW-0597">Phosphoprotein</keyword>
<dbReference type="GO" id="GO:0004721">
    <property type="term" value="F:phosphoprotein phosphatase activity"/>
    <property type="evidence" value="ECO:0007669"/>
    <property type="project" value="TreeGrafter"/>
</dbReference>
<dbReference type="Gene3D" id="3.30.565.10">
    <property type="entry name" value="Histidine kinase-like ATPase, C-terminal domain"/>
    <property type="match status" value="1"/>
</dbReference>
<comment type="catalytic activity">
    <reaction evidence="1">
        <text>ATP + protein L-histidine = ADP + protein N-phospho-L-histidine.</text>
        <dbReference type="EC" id="2.7.13.3"/>
    </reaction>
</comment>
<evidence type="ECO:0000256" key="10">
    <source>
        <dbReference type="ARBA" id="ARBA00039401"/>
    </source>
</evidence>
<dbReference type="GO" id="GO:0005886">
    <property type="term" value="C:plasma membrane"/>
    <property type="evidence" value="ECO:0007669"/>
    <property type="project" value="UniProtKB-SubCell"/>
</dbReference>
<dbReference type="CDD" id="cd00082">
    <property type="entry name" value="HisKA"/>
    <property type="match status" value="1"/>
</dbReference>
<dbReference type="PANTHER" id="PTHR45453">
    <property type="entry name" value="PHOSPHATE REGULON SENSOR PROTEIN PHOR"/>
    <property type="match status" value="1"/>
</dbReference>
<dbReference type="AlphaFoldDB" id="A0A3E4QWR7"/>
<evidence type="ECO:0000256" key="1">
    <source>
        <dbReference type="ARBA" id="ARBA00000085"/>
    </source>
</evidence>
<dbReference type="PROSITE" id="PS50109">
    <property type="entry name" value="HIS_KIN"/>
    <property type="match status" value="1"/>
</dbReference>
<evidence type="ECO:0000259" key="12">
    <source>
        <dbReference type="PROSITE" id="PS50109"/>
    </source>
</evidence>
<evidence type="ECO:0000256" key="9">
    <source>
        <dbReference type="ARBA" id="ARBA00023136"/>
    </source>
</evidence>
<dbReference type="SMART" id="SM00388">
    <property type="entry name" value="HisKA"/>
    <property type="match status" value="1"/>
</dbReference>
<dbReference type="GO" id="GO:0005509">
    <property type="term" value="F:calcium ion binding"/>
    <property type="evidence" value="ECO:0007669"/>
    <property type="project" value="UniProtKB-ARBA"/>
</dbReference>
<proteinExistence type="predicted"/>
<keyword evidence="9 11" id="KW-0472">Membrane</keyword>
<dbReference type="InterPro" id="IPR003594">
    <property type="entry name" value="HATPase_dom"/>
</dbReference>
<dbReference type="FunFam" id="1.10.287.130:FF:000001">
    <property type="entry name" value="Two-component sensor histidine kinase"/>
    <property type="match status" value="1"/>
</dbReference>
<gene>
    <name evidence="13" type="ORF">DXC81_03655</name>
</gene>
<feature type="domain" description="Histidine kinase" evidence="12">
    <location>
        <begin position="223"/>
        <end position="449"/>
    </location>
</feature>
<comment type="caution">
    <text evidence="13">The sequence shown here is derived from an EMBL/GenBank/DDBJ whole genome shotgun (WGS) entry which is preliminary data.</text>
</comment>
<dbReference type="Pfam" id="PF02518">
    <property type="entry name" value="HATPase_c"/>
    <property type="match status" value="1"/>
</dbReference>
<dbReference type="SUPFAM" id="SSF47384">
    <property type="entry name" value="Homodimeric domain of signal transducing histidine kinase"/>
    <property type="match status" value="1"/>
</dbReference>
<dbReference type="SMART" id="SM00387">
    <property type="entry name" value="HATPase_c"/>
    <property type="match status" value="1"/>
</dbReference>
<name>A0A3E4QWR7_9ACTN</name>
<dbReference type="InterPro" id="IPR036890">
    <property type="entry name" value="HATPase_C_sf"/>
</dbReference>
<dbReference type="InterPro" id="IPR036097">
    <property type="entry name" value="HisK_dim/P_sf"/>
</dbReference>
<dbReference type="GO" id="GO:0000155">
    <property type="term" value="F:phosphorelay sensor kinase activity"/>
    <property type="evidence" value="ECO:0007669"/>
    <property type="project" value="InterPro"/>
</dbReference>